<name>A0A7W9CAA6_9MICO</name>
<dbReference type="GO" id="GO:0004803">
    <property type="term" value="F:transposase activity"/>
    <property type="evidence" value="ECO:0007669"/>
    <property type="project" value="UniProtKB-UniRule"/>
</dbReference>
<keyword evidence="8" id="KW-1185">Reference proteome</keyword>
<dbReference type="AlphaFoldDB" id="A0A7W9CAA6"/>
<comment type="similarity">
    <text evidence="2 6">Belongs to the transposase mutator family.</text>
</comment>
<evidence type="ECO:0000256" key="4">
    <source>
        <dbReference type="ARBA" id="ARBA00023125"/>
    </source>
</evidence>
<evidence type="ECO:0000256" key="5">
    <source>
        <dbReference type="ARBA" id="ARBA00023172"/>
    </source>
</evidence>
<comment type="caution">
    <text evidence="7">The sequence shown here is derived from an EMBL/GenBank/DDBJ whole genome shotgun (WGS) entry which is preliminary data.</text>
</comment>
<dbReference type="PANTHER" id="PTHR33217:SF7">
    <property type="entry name" value="TRANSPOSASE FOR INSERTION SEQUENCE ELEMENT IS1081"/>
    <property type="match status" value="1"/>
</dbReference>
<dbReference type="Pfam" id="PF00872">
    <property type="entry name" value="Transposase_mut"/>
    <property type="match status" value="1"/>
</dbReference>
<keyword evidence="4 6" id="KW-0238">DNA-binding</keyword>
<sequence>MLTDAEADLLAFAAFPRRHGRQIWSTNPLERVNKEIKRRTDVVGVFPTRPRCCAFPEPC</sequence>
<dbReference type="GO" id="GO:0006313">
    <property type="term" value="P:DNA transposition"/>
    <property type="evidence" value="ECO:0007669"/>
    <property type="project" value="UniProtKB-UniRule"/>
</dbReference>
<evidence type="ECO:0000313" key="7">
    <source>
        <dbReference type="EMBL" id="MBB5741922.1"/>
    </source>
</evidence>
<accession>A0A7W9CAA6</accession>
<evidence type="ECO:0000256" key="6">
    <source>
        <dbReference type="RuleBase" id="RU365089"/>
    </source>
</evidence>
<reference evidence="7 8" key="1">
    <citation type="submission" date="2020-08" db="EMBL/GenBank/DDBJ databases">
        <title>Sequencing the genomes of 1000 actinobacteria strains.</title>
        <authorList>
            <person name="Klenk H.-P."/>
        </authorList>
    </citation>
    <scope>NUCLEOTIDE SEQUENCE [LARGE SCALE GENOMIC DNA]</scope>
    <source>
        <strain evidence="7 8">DSM 24823</strain>
    </source>
</reference>
<dbReference type="PANTHER" id="PTHR33217">
    <property type="entry name" value="TRANSPOSASE FOR INSERTION SEQUENCE ELEMENT IS1081"/>
    <property type="match status" value="1"/>
</dbReference>
<comment type="function">
    <text evidence="1 6">Required for the transposition of the insertion element.</text>
</comment>
<keyword evidence="5 6" id="KW-0233">DNA recombination</keyword>
<gene>
    <name evidence="7" type="ORF">HD600_000419</name>
</gene>
<dbReference type="InterPro" id="IPR001207">
    <property type="entry name" value="Transposase_mutator"/>
</dbReference>
<evidence type="ECO:0000256" key="2">
    <source>
        <dbReference type="ARBA" id="ARBA00010961"/>
    </source>
</evidence>
<dbReference type="Proteomes" id="UP000517712">
    <property type="component" value="Unassembled WGS sequence"/>
</dbReference>
<protein>
    <recommendedName>
        <fullName evidence="6">Mutator family transposase</fullName>
    </recommendedName>
</protein>
<evidence type="ECO:0000256" key="1">
    <source>
        <dbReference type="ARBA" id="ARBA00002190"/>
    </source>
</evidence>
<evidence type="ECO:0000256" key="3">
    <source>
        <dbReference type="ARBA" id="ARBA00022578"/>
    </source>
</evidence>
<organism evidence="7 8">
    <name type="scientific">Microbacterium ginsengiterrae</name>
    <dbReference type="NCBI Taxonomy" id="546115"/>
    <lineage>
        <taxon>Bacteria</taxon>
        <taxon>Bacillati</taxon>
        <taxon>Actinomycetota</taxon>
        <taxon>Actinomycetes</taxon>
        <taxon>Micrococcales</taxon>
        <taxon>Microbacteriaceae</taxon>
        <taxon>Microbacterium</taxon>
    </lineage>
</organism>
<dbReference type="EMBL" id="JACHMU010000001">
    <property type="protein sequence ID" value="MBB5741922.1"/>
    <property type="molecule type" value="Genomic_DNA"/>
</dbReference>
<proteinExistence type="inferred from homology"/>
<dbReference type="GO" id="GO:0003677">
    <property type="term" value="F:DNA binding"/>
    <property type="evidence" value="ECO:0007669"/>
    <property type="project" value="UniProtKB-UniRule"/>
</dbReference>
<keyword evidence="3 6" id="KW-0815">Transposition</keyword>
<keyword evidence="6" id="KW-0814">Transposable element</keyword>
<evidence type="ECO:0000313" key="8">
    <source>
        <dbReference type="Proteomes" id="UP000517712"/>
    </source>
</evidence>